<proteinExistence type="predicted"/>
<evidence type="ECO:0000256" key="4">
    <source>
        <dbReference type="ARBA" id="ARBA00022989"/>
    </source>
</evidence>
<keyword evidence="4" id="KW-1133">Transmembrane helix</keyword>
<keyword evidence="7" id="KW-1185">Reference proteome</keyword>
<dbReference type="Pfam" id="PF13440">
    <property type="entry name" value="Polysacc_synt_3"/>
    <property type="match status" value="1"/>
</dbReference>
<dbReference type="RefSeq" id="WP_160223978.1">
    <property type="nucleotide sequence ID" value="NZ_CP029149.1"/>
</dbReference>
<name>A0A6P1QUY2_9FLAO</name>
<protein>
    <submittedName>
        <fullName evidence="6">Oligosaccharide flippase family protein</fullName>
    </submittedName>
</protein>
<evidence type="ECO:0000256" key="2">
    <source>
        <dbReference type="ARBA" id="ARBA00022475"/>
    </source>
</evidence>
<evidence type="ECO:0000313" key="7">
    <source>
        <dbReference type="Proteomes" id="UP000464318"/>
    </source>
</evidence>
<dbReference type="Proteomes" id="UP000464318">
    <property type="component" value="Chromosome"/>
</dbReference>
<dbReference type="OrthoDB" id="9769862at2"/>
<dbReference type="InterPro" id="IPR050833">
    <property type="entry name" value="Poly_Biosynth_Transport"/>
</dbReference>
<dbReference type="GO" id="GO:0005886">
    <property type="term" value="C:plasma membrane"/>
    <property type="evidence" value="ECO:0007669"/>
    <property type="project" value="UniProtKB-SubCell"/>
</dbReference>
<evidence type="ECO:0000256" key="1">
    <source>
        <dbReference type="ARBA" id="ARBA00004651"/>
    </source>
</evidence>
<evidence type="ECO:0000313" key="6">
    <source>
        <dbReference type="EMBL" id="QHN64987.1"/>
    </source>
</evidence>
<gene>
    <name evidence="6" type="ORF">DBX24_03285</name>
</gene>
<accession>A0A6P1QUY2</accession>
<dbReference type="PANTHER" id="PTHR30250:SF11">
    <property type="entry name" value="O-ANTIGEN TRANSPORTER-RELATED"/>
    <property type="match status" value="1"/>
</dbReference>
<sequence length="480" mass="54270">MSNQQNLKKIITNITTFGSVHIFSLLISIIRSKLATLWLGAQGVGFLGLLTSTFNLIISLTNCGLPASTVRYLSENENLQSVERISLIQKLSIIIGIIGAVLCFLFSHQLSMITFDTADYRWAFQLISFSVVMKQITEIYTSIFQSRMEVKKLANANLTANIIGILITLPLYYYFHLRGVVYNLIAVGIVEFIVFRIVFRRLKLKDDKTALPFNKAKDAKKILGNGLYFNLSNVLNLLSAYIVQIFIRKFGGLEQTGYYISGFTILNVYVAIFFTVMSLDYFPRVSRANENTCELNSEVNNQLYIGTLILSPVLILLLLMAPAIVAVLYEKSFTDTILYVQLALLGVFFKLFSWVTGFVIIGKGSRNLILNNALFFNSLFVVSHILGFYFYGIKGVAIASCLYYLCHLIGNYWVTYRAFGLKISRQNIRVFVLSSLMLMGCVALYFSFNSLMSISSISCIFIACSIWSIRNFLQIIQKRK</sequence>
<evidence type="ECO:0000256" key="3">
    <source>
        <dbReference type="ARBA" id="ARBA00022692"/>
    </source>
</evidence>
<reference evidence="6 7" key="1">
    <citation type="submission" date="2018-04" db="EMBL/GenBank/DDBJ databases">
        <title>Characteristic and Complete Genome Sequencing of A Novel Member of Infective Endocarditis Causative Bacteria: Bergeyella cardium QL-PH.</title>
        <authorList>
            <person name="Pan H."/>
            <person name="Sun E."/>
            <person name="Zhang Y."/>
        </authorList>
    </citation>
    <scope>NUCLEOTIDE SEQUENCE [LARGE SCALE GENOMIC DNA]</scope>
    <source>
        <strain evidence="6 7">HPQL</strain>
    </source>
</reference>
<evidence type="ECO:0000256" key="5">
    <source>
        <dbReference type="ARBA" id="ARBA00023136"/>
    </source>
</evidence>
<dbReference type="PANTHER" id="PTHR30250">
    <property type="entry name" value="PST FAMILY PREDICTED COLANIC ACID TRANSPORTER"/>
    <property type="match status" value="1"/>
</dbReference>
<keyword evidence="3" id="KW-0812">Transmembrane</keyword>
<dbReference type="EMBL" id="CP029149">
    <property type="protein sequence ID" value="QHN64987.1"/>
    <property type="molecule type" value="Genomic_DNA"/>
</dbReference>
<dbReference type="KEGG" id="bcad:DBX24_03285"/>
<keyword evidence="5" id="KW-0472">Membrane</keyword>
<dbReference type="AlphaFoldDB" id="A0A6P1QUY2"/>
<comment type="subcellular location">
    <subcellularLocation>
        <location evidence="1">Cell membrane</location>
        <topology evidence="1">Multi-pass membrane protein</topology>
    </subcellularLocation>
</comment>
<organism evidence="6 7">
    <name type="scientific">Bergeyella cardium</name>
    <dbReference type="NCBI Taxonomy" id="1585976"/>
    <lineage>
        <taxon>Bacteria</taxon>
        <taxon>Pseudomonadati</taxon>
        <taxon>Bacteroidota</taxon>
        <taxon>Flavobacteriia</taxon>
        <taxon>Flavobacteriales</taxon>
        <taxon>Weeksellaceae</taxon>
        <taxon>Bergeyella</taxon>
    </lineage>
</organism>
<keyword evidence="2" id="KW-1003">Cell membrane</keyword>